<organism evidence="2 3">
    <name type="scientific">Serratia marcescens</name>
    <dbReference type="NCBI Taxonomy" id="615"/>
    <lineage>
        <taxon>Bacteria</taxon>
        <taxon>Pseudomonadati</taxon>
        <taxon>Pseudomonadota</taxon>
        <taxon>Gammaproteobacteria</taxon>
        <taxon>Enterobacterales</taxon>
        <taxon>Yersiniaceae</taxon>
        <taxon>Serratia</taxon>
    </lineage>
</organism>
<evidence type="ECO:0000313" key="2">
    <source>
        <dbReference type="EMBL" id="OKB67850.1"/>
    </source>
</evidence>
<evidence type="ECO:0000313" key="3">
    <source>
        <dbReference type="Proteomes" id="UP000185770"/>
    </source>
</evidence>
<gene>
    <name evidence="2" type="ORF">BHU62_05250</name>
</gene>
<protein>
    <submittedName>
        <fullName evidence="2">Plasmid stabilization protein</fullName>
    </submittedName>
</protein>
<keyword evidence="1" id="KW-1277">Toxin-antitoxin system</keyword>
<dbReference type="AlphaFoldDB" id="A0A1Q4P3Z5"/>
<dbReference type="Gene3D" id="3.30.2310.20">
    <property type="entry name" value="RelE-like"/>
    <property type="match status" value="1"/>
</dbReference>
<dbReference type="Proteomes" id="UP000185770">
    <property type="component" value="Unassembled WGS sequence"/>
</dbReference>
<proteinExistence type="predicted"/>
<name>A0A1Q4P3Z5_SERMA</name>
<dbReference type="InterPro" id="IPR035093">
    <property type="entry name" value="RelE/ParE_toxin_dom_sf"/>
</dbReference>
<sequence>MRRKVTVRPKALDDMEEIYFYGLAHFGLPVAEDYLRHLHQAFDNLSHHQFGRNIAAIGPGLWVLPVANHLIYFRQQMQEVNIIRVLHHSRDPLSQSFFS</sequence>
<dbReference type="Pfam" id="PF05016">
    <property type="entry name" value="ParE_toxin"/>
    <property type="match status" value="1"/>
</dbReference>
<reference evidence="2 3" key="1">
    <citation type="submission" date="2016-09" db="EMBL/GenBank/DDBJ databases">
        <title>Serratia marcescens MSU-97 and epiphytic antimycotic-producing bacteria.</title>
        <authorList>
            <person name="Matilla M.A."/>
        </authorList>
    </citation>
    <scope>NUCLEOTIDE SEQUENCE [LARGE SCALE GENOMIC DNA]</scope>
    <source>
        <strain evidence="2 3">MSU-97</strain>
    </source>
</reference>
<dbReference type="OrthoDB" id="516834at2"/>
<evidence type="ECO:0000256" key="1">
    <source>
        <dbReference type="ARBA" id="ARBA00022649"/>
    </source>
</evidence>
<comment type="caution">
    <text evidence="2">The sequence shown here is derived from an EMBL/GenBank/DDBJ whole genome shotgun (WGS) entry which is preliminary data.</text>
</comment>
<dbReference type="InterPro" id="IPR007712">
    <property type="entry name" value="RelE/ParE_toxin"/>
</dbReference>
<dbReference type="EMBL" id="MJAO01000004">
    <property type="protein sequence ID" value="OKB67850.1"/>
    <property type="molecule type" value="Genomic_DNA"/>
</dbReference>
<dbReference type="RefSeq" id="WP_073529549.1">
    <property type="nucleotide sequence ID" value="NZ_MJAO01000004.1"/>
</dbReference>
<accession>A0A1Q4P3Z5</accession>